<sequence>MTEKTGTFLVTEADAESAVLQDVETGQIHTLSEHDGYEQWDVVGATIAAEPPMEVVWTVVEESSRRTVELVDSDLSPTQQAMEIAESQSVGEVERVERAGTGEIHVLSVPPEQVDDAVDDVLEDQETVARAARVGAVRVEVRSDPDAGVLNVRYLPD</sequence>
<evidence type="ECO:0000313" key="1">
    <source>
        <dbReference type="EMBL" id="SDN26025.1"/>
    </source>
</evidence>
<gene>
    <name evidence="1" type="ORF">SAMN05192554_12330</name>
</gene>
<organism evidence="1 2">
    <name type="scientific">Haloarchaeobius iranensis</name>
    <dbReference type="NCBI Taxonomy" id="996166"/>
    <lineage>
        <taxon>Archaea</taxon>
        <taxon>Methanobacteriati</taxon>
        <taxon>Methanobacteriota</taxon>
        <taxon>Stenosarchaea group</taxon>
        <taxon>Halobacteria</taxon>
        <taxon>Halobacteriales</taxon>
        <taxon>Halorubellaceae</taxon>
        <taxon>Haloarchaeobius</taxon>
    </lineage>
</organism>
<name>A0A1G9ZY47_9EURY</name>
<dbReference type="RefSeq" id="WP_089735610.1">
    <property type="nucleotide sequence ID" value="NZ_FNIA01000023.1"/>
</dbReference>
<dbReference type="OrthoDB" id="203616at2157"/>
<dbReference type="Proteomes" id="UP000199370">
    <property type="component" value="Unassembled WGS sequence"/>
</dbReference>
<proteinExistence type="predicted"/>
<evidence type="ECO:0000313" key="2">
    <source>
        <dbReference type="Proteomes" id="UP000199370"/>
    </source>
</evidence>
<dbReference type="AlphaFoldDB" id="A0A1G9ZY47"/>
<protein>
    <submittedName>
        <fullName evidence="1">Uncharacterized protein</fullName>
    </submittedName>
</protein>
<dbReference type="Pfam" id="PF19129">
    <property type="entry name" value="DUF5812"/>
    <property type="match status" value="1"/>
</dbReference>
<reference evidence="1 2" key="1">
    <citation type="submission" date="2016-10" db="EMBL/GenBank/DDBJ databases">
        <authorList>
            <person name="de Groot N.N."/>
        </authorList>
    </citation>
    <scope>NUCLEOTIDE SEQUENCE [LARGE SCALE GENOMIC DNA]</scope>
    <source>
        <strain evidence="2">EB21,IBRC-M 10013,KCTC 4048</strain>
    </source>
</reference>
<dbReference type="InterPro" id="IPR043850">
    <property type="entry name" value="DUF5812"/>
</dbReference>
<accession>A0A1G9ZY47</accession>
<keyword evidence="2" id="KW-1185">Reference proteome</keyword>
<dbReference type="EMBL" id="FNIA01000023">
    <property type="protein sequence ID" value="SDN26025.1"/>
    <property type="molecule type" value="Genomic_DNA"/>
</dbReference>